<dbReference type="VEuPathDB" id="FungiDB:BD410DRAFT_683306"/>
<keyword evidence="3" id="KW-1185">Reference proteome</keyword>
<dbReference type="PANTHER" id="PTHR28228">
    <property type="entry name" value="SECRETORY COMPONENT PROTEIN SHR3"/>
    <property type="match status" value="1"/>
</dbReference>
<keyword evidence="1" id="KW-0812">Transmembrane</keyword>
<keyword evidence="1" id="KW-0472">Membrane</keyword>
<evidence type="ECO:0008006" key="4">
    <source>
        <dbReference type="Google" id="ProtNLM"/>
    </source>
</evidence>
<reference evidence="2 3" key="1">
    <citation type="submission" date="2018-06" db="EMBL/GenBank/DDBJ databases">
        <title>A transcriptomic atlas of mushroom development highlights an independent origin of complex multicellularity.</title>
        <authorList>
            <consortium name="DOE Joint Genome Institute"/>
            <person name="Krizsan K."/>
            <person name="Almasi E."/>
            <person name="Merenyi Z."/>
            <person name="Sahu N."/>
            <person name="Viragh M."/>
            <person name="Koszo T."/>
            <person name="Mondo S."/>
            <person name="Kiss B."/>
            <person name="Balint B."/>
            <person name="Kues U."/>
            <person name="Barry K."/>
            <person name="Hegedus J.C."/>
            <person name="Henrissat B."/>
            <person name="Johnson J."/>
            <person name="Lipzen A."/>
            <person name="Ohm R."/>
            <person name="Nagy I."/>
            <person name="Pangilinan J."/>
            <person name="Yan J."/>
            <person name="Xiong Y."/>
            <person name="Grigoriev I.V."/>
            <person name="Hibbett D.S."/>
            <person name="Nagy L.G."/>
        </authorList>
    </citation>
    <scope>NUCLEOTIDE SEQUENCE [LARGE SCALE GENOMIC DNA]</scope>
    <source>
        <strain evidence="2 3">SZMC22713</strain>
    </source>
</reference>
<feature type="non-terminal residue" evidence="2">
    <location>
        <position position="175"/>
    </location>
</feature>
<feature type="transmembrane region" description="Helical" evidence="1">
    <location>
        <begin position="56"/>
        <end position="77"/>
    </location>
</feature>
<dbReference type="PANTHER" id="PTHR28228:SF1">
    <property type="entry name" value="SECRETORY COMPONENT PROTEIN SHR3"/>
    <property type="match status" value="1"/>
</dbReference>
<gene>
    <name evidence="2" type="ORF">BD410DRAFT_683306</name>
</gene>
<dbReference type="OrthoDB" id="5229808at2759"/>
<evidence type="ECO:0000256" key="1">
    <source>
        <dbReference type="SAM" id="Phobius"/>
    </source>
</evidence>
<evidence type="ECO:0000313" key="3">
    <source>
        <dbReference type="Proteomes" id="UP000294933"/>
    </source>
</evidence>
<accession>A0A4Y7QL18</accession>
<protein>
    <recommendedName>
        <fullName evidence="4">Shr3 amino acid permease chaperone</fullName>
    </recommendedName>
</protein>
<sequence>MGLRACIVVCATSFLLGILFTHWIADSLTLWKAPITNEHLWTSAAYYSLLARVPAWLGWFLASVVATGAITILWSLGDGAAGNLMFDGGSIFLYGTAVTVYFYKVLPDFTQTFTRIPAPPLPNATPGSFTFPSKLKDSVLNLASANLVCSVALTGVLALQAGRWWAELGDSDDED</sequence>
<dbReference type="InterPro" id="IPR013248">
    <property type="entry name" value="Psh3/Shr3"/>
</dbReference>
<dbReference type="GO" id="GO:0006888">
    <property type="term" value="P:endoplasmic reticulum to Golgi vesicle-mediated transport"/>
    <property type="evidence" value="ECO:0007669"/>
    <property type="project" value="TreeGrafter"/>
</dbReference>
<dbReference type="Pfam" id="PF08229">
    <property type="entry name" value="SHR3_chaperone"/>
    <property type="match status" value="1"/>
</dbReference>
<keyword evidence="1" id="KW-1133">Transmembrane helix</keyword>
<feature type="transmembrane region" description="Helical" evidence="1">
    <location>
        <begin position="7"/>
        <end position="25"/>
    </location>
</feature>
<dbReference type="GO" id="GO:0005789">
    <property type="term" value="C:endoplasmic reticulum membrane"/>
    <property type="evidence" value="ECO:0007669"/>
    <property type="project" value="TreeGrafter"/>
</dbReference>
<proteinExistence type="predicted"/>
<dbReference type="SMART" id="SM00786">
    <property type="entry name" value="SHR3_chaperone"/>
    <property type="match status" value="1"/>
</dbReference>
<organism evidence="2 3">
    <name type="scientific">Rickenella mellea</name>
    <dbReference type="NCBI Taxonomy" id="50990"/>
    <lineage>
        <taxon>Eukaryota</taxon>
        <taxon>Fungi</taxon>
        <taxon>Dikarya</taxon>
        <taxon>Basidiomycota</taxon>
        <taxon>Agaricomycotina</taxon>
        <taxon>Agaricomycetes</taxon>
        <taxon>Hymenochaetales</taxon>
        <taxon>Rickenellaceae</taxon>
        <taxon>Rickenella</taxon>
    </lineage>
</organism>
<name>A0A4Y7QL18_9AGAM</name>
<evidence type="ECO:0000313" key="2">
    <source>
        <dbReference type="EMBL" id="TDL27610.1"/>
    </source>
</evidence>
<feature type="transmembrane region" description="Helical" evidence="1">
    <location>
        <begin position="84"/>
        <end position="103"/>
    </location>
</feature>
<dbReference type="AlphaFoldDB" id="A0A4Y7QL18"/>
<dbReference type="EMBL" id="ML170159">
    <property type="protein sequence ID" value="TDL27610.1"/>
    <property type="molecule type" value="Genomic_DNA"/>
</dbReference>
<dbReference type="Proteomes" id="UP000294933">
    <property type="component" value="Unassembled WGS sequence"/>
</dbReference>
<dbReference type="GO" id="GO:0051082">
    <property type="term" value="F:unfolded protein binding"/>
    <property type="evidence" value="ECO:0007669"/>
    <property type="project" value="TreeGrafter"/>
</dbReference>